<organism evidence="1 2">
    <name type="scientific">Hypericibacter terrae</name>
    <dbReference type="NCBI Taxonomy" id="2602015"/>
    <lineage>
        <taxon>Bacteria</taxon>
        <taxon>Pseudomonadati</taxon>
        <taxon>Pseudomonadota</taxon>
        <taxon>Alphaproteobacteria</taxon>
        <taxon>Rhodospirillales</taxon>
        <taxon>Dongiaceae</taxon>
        <taxon>Hypericibacter</taxon>
    </lineage>
</organism>
<dbReference type="Proteomes" id="UP000326202">
    <property type="component" value="Chromosome"/>
</dbReference>
<dbReference type="EMBL" id="CP042906">
    <property type="protein sequence ID" value="QEX16624.1"/>
    <property type="molecule type" value="Genomic_DNA"/>
</dbReference>
<protein>
    <recommendedName>
        <fullName evidence="3">Transglutaminase-like domain-containing protein</fullName>
    </recommendedName>
</protein>
<reference evidence="1 2" key="1">
    <citation type="submission" date="2019-08" db="EMBL/GenBank/DDBJ databases">
        <title>Hyperibacter terrae gen. nov., sp. nov. and Hyperibacter viscosus sp. nov., two new members in the family Rhodospirillaceae isolated from the rhizosphere of Hypericum perforatum.</title>
        <authorList>
            <person name="Noviana Z."/>
        </authorList>
    </citation>
    <scope>NUCLEOTIDE SEQUENCE [LARGE SCALE GENOMIC DNA]</scope>
    <source>
        <strain evidence="1 2">R5913</strain>
    </source>
</reference>
<accession>A0A5J6MGK0</accession>
<keyword evidence="2" id="KW-1185">Reference proteome</keyword>
<evidence type="ECO:0000313" key="1">
    <source>
        <dbReference type="EMBL" id="QEX16624.1"/>
    </source>
</evidence>
<name>A0A5J6MGK0_9PROT</name>
<proteinExistence type="predicted"/>
<dbReference type="KEGG" id="htq:FRZ44_19190"/>
<sequence>MTSRFALGQRLGLTRAQTDLLLRLRTPERIQDFITSLSINHELNGDSCLSVVGVLEHRHAHCIEGAFVAACALWLQGEPPLLMDFHAEGDDDHVVTLFKRGDCWGAISKSNHVWLRWRDPVYRTLRELAISYIHEYVNESKKTLRAYSRPFDLRRVAPERWVTNPEPCWDVAEELDGIRHYRLISKAQARRLRDRDDFEQHLGRQVEFISPRKRSARAAARS</sequence>
<gene>
    <name evidence="1" type="ORF">FRZ44_19190</name>
</gene>
<dbReference type="OrthoDB" id="7345433at2"/>
<evidence type="ECO:0008006" key="3">
    <source>
        <dbReference type="Google" id="ProtNLM"/>
    </source>
</evidence>
<dbReference type="AlphaFoldDB" id="A0A5J6MGK0"/>
<dbReference type="RefSeq" id="WP_151176961.1">
    <property type="nucleotide sequence ID" value="NZ_CP042906.1"/>
</dbReference>
<evidence type="ECO:0000313" key="2">
    <source>
        <dbReference type="Proteomes" id="UP000326202"/>
    </source>
</evidence>